<feature type="domain" description="Protein kinase" evidence="12">
    <location>
        <begin position="28"/>
        <end position="320"/>
    </location>
</feature>
<dbReference type="Gene3D" id="1.10.510.10">
    <property type="entry name" value="Transferase(Phosphotransferase) domain 1"/>
    <property type="match status" value="1"/>
</dbReference>
<gene>
    <name evidence="13" type="ORF">OE88DRAFT_1648794</name>
</gene>
<dbReference type="EMBL" id="ML213533">
    <property type="protein sequence ID" value="TFK46061.1"/>
    <property type="molecule type" value="Genomic_DNA"/>
</dbReference>
<dbReference type="FunFam" id="1.10.510.10:FF:000160">
    <property type="entry name" value="Casein kinase I 1"/>
    <property type="match status" value="1"/>
</dbReference>
<name>A0A5C3MX72_9AGAM</name>
<comment type="catalytic activity">
    <reaction evidence="8">
        <text>L-threonyl-[protein] + ATP = O-phospho-L-threonyl-[protein] + ADP + H(+)</text>
        <dbReference type="Rhea" id="RHEA:46608"/>
        <dbReference type="Rhea" id="RHEA-COMP:11060"/>
        <dbReference type="Rhea" id="RHEA-COMP:11605"/>
        <dbReference type="ChEBI" id="CHEBI:15378"/>
        <dbReference type="ChEBI" id="CHEBI:30013"/>
        <dbReference type="ChEBI" id="CHEBI:30616"/>
        <dbReference type="ChEBI" id="CHEBI:61977"/>
        <dbReference type="ChEBI" id="CHEBI:456216"/>
        <dbReference type="EC" id="2.7.11.1"/>
    </reaction>
</comment>
<evidence type="ECO:0000256" key="1">
    <source>
        <dbReference type="ARBA" id="ARBA00005926"/>
    </source>
</evidence>
<feature type="region of interest" description="Disordered" evidence="11">
    <location>
        <begin position="354"/>
        <end position="506"/>
    </location>
</feature>
<protein>
    <recommendedName>
        <fullName evidence="2">non-specific serine/threonine protein kinase</fullName>
        <ecNumber evidence="2">2.7.11.1</ecNumber>
    </recommendedName>
</protein>
<feature type="compositionally biased region" description="Low complexity" evidence="11">
    <location>
        <begin position="8"/>
        <end position="19"/>
    </location>
</feature>
<feature type="compositionally biased region" description="Low complexity" evidence="11">
    <location>
        <begin position="354"/>
        <end position="365"/>
    </location>
</feature>
<evidence type="ECO:0000256" key="4">
    <source>
        <dbReference type="ARBA" id="ARBA00022679"/>
    </source>
</evidence>
<feature type="compositionally biased region" description="Polar residues" evidence="11">
    <location>
        <begin position="392"/>
        <end position="404"/>
    </location>
</feature>
<keyword evidence="4" id="KW-0808">Transferase</keyword>
<dbReference type="InterPro" id="IPR011009">
    <property type="entry name" value="Kinase-like_dom_sf"/>
</dbReference>
<dbReference type="EC" id="2.7.11.1" evidence="2"/>
<feature type="compositionally biased region" description="Polar residues" evidence="11">
    <location>
        <begin position="472"/>
        <end position="483"/>
    </location>
</feature>
<dbReference type="InterPro" id="IPR000719">
    <property type="entry name" value="Prot_kinase_dom"/>
</dbReference>
<dbReference type="STRING" id="5364.A0A5C3MX72"/>
<evidence type="ECO:0000259" key="12">
    <source>
        <dbReference type="PROSITE" id="PS50011"/>
    </source>
</evidence>
<reference evidence="13 14" key="1">
    <citation type="journal article" date="2019" name="Nat. Ecol. Evol.">
        <title>Megaphylogeny resolves global patterns of mushroom evolution.</title>
        <authorList>
            <person name="Varga T."/>
            <person name="Krizsan K."/>
            <person name="Foldi C."/>
            <person name="Dima B."/>
            <person name="Sanchez-Garcia M."/>
            <person name="Sanchez-Ramirez S."/>
            <person name="Szollosi G.J."/>
            <person name="Szarkandi J.G."/>
            <person name="Papp V."/>
            <person name="Albert L."/>
            <person name="Andreopoulos W."/>
            <person name="Angelini C."/>
            <person name="Antonin V."/>
            <person name="Barry K.W."/>
            <person name="Bougher N.L."/>
            <person name="Buchanan P."/>
            <person name="Buyck B."/>
            <person name="Bense V."/>
            <person name="Catcheside P."/>
            <person name="Chovatia M."/>
            <person name="Cooper J."/>
            <person name="Damon W."/>
            <person name="Desjardin D."/>
            <person name="Finy P."/>
            <person name="Geml J."/>
            <person name="Haridas S."/>
            <person name="Hughes K."/>
            <person name="Justo A."/>
            <person name="Karasinski D."/>
            <person name="Kautmanova I."/>
            <person name="Kiss B."/>
            <person name="Kocsube S."/>
            <person name="Kotiranta H."/>
            <person name="LaButti K.M."/>
            <person name="Lechner B.E."/>
            <person name="Liimatainen K."/>
            <person name="Lipzen A."/>
            <person name="Lukacs Z."/>
            <person name="Mihaltcheva S."/>
            <person name="Morgado L.N."/>
            <person name="Niskanen T."/>
            <person name="Noordeloos M.E."/>
            <person name="Ohm R.A."/>
            <person name="Ortiz-Santana B."/>
            <person name="Ovrebo C."/>
            <person name="Racz N."/>
            <person name="Riley R."/>
            <person name="Savchenko A."/>
            <person name="Shiryaev A."/>
            <person name="Soop K."/>
            <person name="Spirin V."/>
            <person name="Szebenyi C."/>
            <person name="Tomsovsky M."/>
            <person name="Tulloss R.E."/>
            <person name="Uehling J."/>
            <person name="Grigoriev I.V."/>
            <person name="Vagvolgyi C."/>
            <person name="Papp T."/>
            <person name="Martin F.M."/>
            <person name="Miettinen O."/>
            <person name="Hibbett D.S."/>
            <person name="Nagy L.G."/>
        </authorList>
    </citation>
    <scope>NUCLEOTIDE SEQUENCE [LARGE SCALE GENOMIC DNA]</scope>
    <source>
        <strain evidence="13 14">OMC1185</strain>
    </source>
</reference>
<evidence type="ECO:0000256" key="6">
    <source>
        <dbReference type="ARBA" id="ARBA00022777"/>
    </source>
</evidence>
<evidence type="ECO:0000313" key="13">
    <source>
        <dbReference type="EMBL" id="TFK46061.1"/>
    </source>
</evidence>
<proteinExistence type="inferred from homology"/>
<evidence type="ECO:0000256" key="11">
    <source>
        <dbReference type="SAM" id="MobiDB-lite"/>
    </source>
</evidence>
<evidence type="ECO:0000256" key="9">
    <source>
        <dbReference type="ARBA" id="ARBA00048679"/>
    </source>
</evidence>
<dbReference type="Proteomes" id="UP000305948">
    <property type="component" value="Unassembled WGS sequence"/>
</dbReference>
<keyword evidence="7 10" id="KW-0067">ATP-binding</keyword>
<keyword evidence="6 13" id="KW-0418">Kinase</keyword>
<keyword evidence="3" id="KW-0723">Serine/threonine-protein kinase</keyword>
<evidence type="ECO:0000256" key="2">
    <source>
        <dbReference type="ARBA" id="ARBA00012513"/>
    </source>
</evidence>
<dbReference type="GO" id="GO:0000324">
    <property type="term" value="C:fungal-type vacuole"/>
    <property type="evidence" value="ECO:0007669"/>
    <property type="project" value="UniProtKB-ARBA"/>
</dbReference>
<accession>A0A5C3MX72</accession>
<evidence type="ECO:0000256" key="10">
    <source>
        <dbReference type="PROSITE-ProRule" id="PRU10141"/>
    </source>
</evidence>
<dbReference type="PROSITE" id="PS50011">
    <property type="entry name" value="PROTEIN_KINASE_DOM"/>
    <property type="match status" value="1"/>
</dbReference>
<dbReference type="AlphaFoldDB" id="A0A5C3MX72"/>
<comment type="catalytic activity">
    <reaction evidence="9">
        <text>L-seryl-[protein] + ATP = O-phospho-L-seryl-[protein] + ADP + H(+)</text>
        <dbReference type="Rhea" id="RHEA:17989"/>
        <dbReference type="Rhea" id="RHEA-COMP:9863"/>
        <dbReference type="Rhea" id="RHEA-COMP:11604"/>
        <dbReference type="ChEBI" id="CHEBI:15378"/>
        <dbReference type="ChEBI" id="CHEBI:29999"/>
        <dbReference type="ChEBI" id="CHEBI:30616"/>
        <dbReference type="ChEBI" id="CHEBI:83421"/>
        <dbReference type="ChEBI" id="CHEBI:456216"/>
        <dbReference type="EC" id="2.7.11.1"/>
    </reaction>
</comment>
<evidence type="ECO:0000256" key="3">
    <source>
        <dbReference type="ARBA" id="ARBA00022527"/>
    </source>
</evidence>
<dbReference type="SUPFAM" id="SSF56112">
    <property type="entry name" value="Protein kinase-like (PK-like)"/>
    <property type="match status" value="1"/>
</dbReference>
<feature type="binding site" evidence="10">
    <location>
        <position position="64"/>
    </location>
    <ligand>
        <name>ATP</name>
        <dbReference type="ChEBI" id="CHEBI:30616"/>
    </ligand>
</feature>
<organism evidence="13 14">
    <name type="scientific">Heliocybe sulcata</name>
    <dbReference type="NCBI Taxonomy" id="5364"/>
    <lineage>
        <taxon>Eukaryota</taxon>
        <taxon>Fungi</taxon>
        <taxon>Dikarya</taxon>
        <taxon>Basidiomycota</taxon>
        <taxon>Agaricomycotina</taxon>
        <taxon>Agaricomycetes</taxon>
        <taxon>Gloeophyllales</taxon>
        <taxon>Gloeophyllaceae</taxon>
        <taxon>Heliocybe</taxon>
    </lineage>
</organism>
<evidence type="ECO:0000256" key="7">
    <source>
        <dbReference type="ARBA" id="ARBA00022840"/>
    </source>
</evidence>
<dbReference type="InterPro" id="IPR008271">
    <property type="entry name" value="Ser/Thr_kinase_AS"/>
</dbReference>
<dbReference type="PROSITE" id="PS00107">
    <property type="entry name" value="PROTEIN_KINASE_ATP"/>
    <property type="match status" value="1"/>
</dbReference>
<keyword evidence="5 10" id="KW-0547">Nucleotide-binding</keyword>
<dbReference type="Pfam" id="PF00069">
    <property type="entry name" value="Pkinase"/>
    <property type="match status" value="1"/>
</dbReference>
<dbReference type="InterPro" id="IPR050235">
    <property type="entry name" value="CK1_Ser-Thr_kinase"/>
</dbReference>
<feature type="compositionally biased region" description="Polar residues" evidence="11">
    <location>
        <begin position="523"/>
        <end position="535"/>
    </location>
</feature>
<feature type="region of interest" description="Disordered" evidence="11">
    <location>
        <begin position="1"/>
        <end position="21"/>
    </location>
</feature>
<evidence type="ECO:0000256" key="8">
    <source>
        <dbReference type="ARBA" id="ARBA00047899"/>
    </source>
</evidence>
<dbReference type="InterPro" id="IPR017441">
    <property type="entry name" value="Protein_kinase_ATP_BS"/>
</dbReference>
<evidence type="ECO:0000256" key="5">
    <source>
        <dbReference type="ARBA" id="ARBA00022741"/>
    </source>
</evidence>
<keyword evidence="14" id="KW-1185">Reference proteome</keyword>
<dbReference type="GO" id="GO:0005524">
    <property type="term" value="F:ATP binding"/>
    <property type="evidence" value="ECO:0007669"/>
    <property type="project" value="UniProtKB-UniRule"/>
</dbReference>
<dbReference type="SMART" id="SM00220">
    <property type="entry name" value="S_TKc"/>
    <property type="match status" value="1"/>
</dbReference>
<evidence type="ECO:0000313" key="14">
    <source>
        <dbReference type="Proteomes" id="UP000305948"/>
    </source>
</evidence>
<dbReference type="OrthoDB" id="5800476at2759"/>
<dbReference type="PROSITE" id="PS00108">
    <property type="entry name" value="PROTEIN_KINASE_ST"/>
    <property type="match status" value="1"/>
</dbReference>
<comment type="similarity">
    <text evidence="1">Belongs to the protein kinase superfamily. CK1 Ser/Thr protein kinase family. Casein kinase I subfamily.</text>
</comment>
<dbReference type="PANTHER" id="PTHR11909">
    <property type="entry name" value="CASEIN KINASE-RELATED"/>
    <property type="match status" value="1"/>
</dbReference>
<dbReference type="CDD" id="cd14127">
    <property type="entry name" value="STKc_CK1_fungal"/>
    <property type="match status" value="1"/>
</dbReference>
<sequence>MSTPHVIASSSPHSSQSAAGNGIVGNHYRVGKKIGEGSFGVVFEGTSDYCDGTNLLTNEPVAIKFEPRKSDAPQLRDEYRSYRTLNGTPGVPKAHYFGQEGLHNVLVIDLLGPNLEDLFDMCGRKFTIKTVCMAAVQMEYWATLVSSINAPTCRSSMFPSCITRVQSIHDKSLIYRDIKPDNFLIGVPGTKNANVIHIIDFGMAKHYRDPKTKQHIPYRERKSLSGTARYMSINTHLGREQSRRDDLESLGHVFMYFLRGGLPWQGLRAATNKQKYEKIGEKKQSTAIDELCEGFPEQFAIYMNYVRKLGFEEQPDYDFLRGLFQKVLKTLGEADDGVYDWMLLNGGKGWEASSSSQALAQAHAHASPREHREHRHRERERDRDPNHRRISRQQVQDGSPSSGLMLSPAPAHVKGSSRRPTTNEGRTGSRGDVSVQPLAPASRRASQQQIARGERDSTGNGLAAPHPYATAPSPTGYRTNTYGRGSPISPMPGGIHGASGTVNGSNPAVNGNDAFLYGAQAKAGTNSRDGTTTGTAHPGSRGVGVYGEQMQRLGEQDEEGHGQGRKKGFWAAFCCRA</sequence>
<dbReference type="GO" id="GO:0004674">
    <property type="term" value="F:protein serine/threonine kinase activity"/>
    <property type="evidence" value="ECO:0007669"/>
    <property type="project" value="UniProtKB-KW"/>
</dbReference>
<feature type="region of interest" description="Disordered" evidence="11">
    <location>
        <begin position="523"/>
        <end position="544"/>
    </location>
</feature>